<gene>
    <name evidence="2" type="ORF">DFQ45_10769</name>
</gene>
<accession>A0A4R6U379</accession>
<dbReference type="Proteomes" id="UP000294575">
    <property type="component" value="Unassembled WGS sequence"/>
</dbReference>
<protein>
    <submittedName>
        <fullName evidence="2">Uncharacterized protein</fullName>
    </submittedName>
</protein>
<sequence>MPQQNTVTTNSQPQHGAPAFIPLDQETRAGIPTREAAHHLNRQVQTLHIWASKENGPIRPTRINGRLVWSVAEIKKLLGMEG</sequence>
<proteinExistence type="predicted"/>
<dbReference type="RefSeq" id="WP_101495694.1">
    <property type="nucleotide sequence ID" value="NZ_LNJZ01000002.1"/>
</dbReference>
<feature type="compositionally biased region" description="Polar residues" evidence="1">
    <location>
        <begin position="1"/>
        <end position="14"/>
    </location>
</feature>
<keyword evidence="3" id="KW-1185">Reference proteome</keyword>
<feature type="region of interest" description="Disordered" evidence="1">
    <location>
        <begin position="1"/>
        <end position="23"/>
    </location>
</feature>
<dbReference type="EMBL" id="SNYK01000007">
    <property type="protein sequence ID" value="TDQ37564.1"/>
    <property type="molecule type" value="Genomic_DNA"/>
</dbReference>
<reference evidence="2 3" key="1">
    <citation type="submission" date="2019-03" db="EMBL/GenBank/DDBJ databases">
        <title>Genomic Encyclopedia of Type Strains, Phase IV (KMG-IV): sequencing the most valuable type-strain genomes for metagenomic binning, comparative biology and taxonomic classification.</title>
        <authorList>
            <person name="Goeker M."/>
        </authorList>
    </citation>
    <scope>NUCLEOTIDE SEQUENCE [LARGE SCALE GENOMIC DNA]</scope>
    <source>
        <strain evidence="2 3">DSM 28679</strain>
    </source>
</reference>
<evidence type="ECO:0000256" key="1">
    <source>
        <dbReference type="SAM" id="MobiDB-lite"/>
    </source>
</evidence>
<organism evidence="2 3">
    <name type="scientific">Thiopseudomonas denitrificans</name>
    <dbReference type="NCBI Taxonomy" id="1501432"/>
    <lineage>
        <taxon>Bacteria</taxon>
        <taxon>Pseudomonadati</taxon>
        <taxon>Pseudomonadota</taxon>
        <taxon>Gammaproteobacteria</taxon>
        <taxon>Pseudomonadales</taxon>
        <taxon>Pseudomonadaceae</taxon>
        <taxon>Thiopseudomonas</taxon>
    </lineage>
</organism>
<name>A0A4R6U379_9GAMM</name>
<evidence type="ECO:0000313" key="2">
    <source>
        <dbReference type="EMBL" id="TDQ37564.1"/>
    </source>
</evidence>
<comment type="caution">
    <text evidence="2">The sequence shown here is derived from an EMBL/GenBank/DDBJ whole genome shotgun (WGS) entry which is preliminary data.</text>
</comment>
<dbReference type="OrthoDB" id="6615103at2"/>
<evidence type="ECO:0000313" key="3">
    <source>
        <dbReference type="Proteomes" id="UP000294575"/>
    </source>
</evidence>
<dbReference type="AlphaFoldDB" id="A0A4R6U379"/>